<dbReference type="EMBL" id="JBHUKU010000024">
    <property type="protein sequence ID" value="MFD2464155.1"/>
    <property type="molecule type" value="Genomic_DNA"/>
</dbReference>
<keyword evidence="3" id="KW-1185">Reference proteome</keyword>
<dbReference type="RefSeq" id="WP_345407715.1">
    <property type="nucleotide sequence ID" value="NZ_BAABHG010000023.1"/>
</dbReference>
<accession>A0ABW5GTF6</accession>
<proteinExistence type="predicted"/>
<reference evidence="3" key="1">
    <citation type="journal article" date="2019" name="Int. J. Syst. Evol. Microbiol.">
        <title>The Global Catalogue of Microorganisms (GCM) 10K type strain sequencing project: providing services to taxonomists for standard genome sequencing and annotation.</title>
        <authorList>
            <consortium name="The Broad Institute Genomics Platform"/>
            <consortium name="The Broad Institute Genome Sequencing Center for Infectious Disease"/>
            <person name="Wu L."/>
            <person name="Ma J."/>
        </authorList>
    </citation>
    <scope>NUCLEOTIDE SEQUENCE [LARGE SCALE GENOMIC DNA]</scope>
    <source>
        <strain evidence="3">CGMCC 4.7643</strain>
    </source>
</reference>
<sequence length="170" mass="17988">MSWKSQPRGPDGRWIKKGTLAAAATAGVVVAGAAGGIGGGGAASSVGQGARSVTSQAKTSSKDSARKGQRDTAWRRMGLKIARKAAESELRCASRSFGQAQQFFLRTPCRKLDRLLLALGLAEIRFTGRYYDSHREGTLVVNAEATPIGGRPGEEFLRDVADVADEFPPP</sequence>
<dbReference type="Proteomes" id="UP001597419">
    <property type="component" value="Unassembled WGS sequence"/>
</dbReference>
<evidence type="ECO:0000256" key="1">
    <source>
        <dbReference type="SAM" id="MobiDB-lite"/>
    </source>
</evidence>
<comment type="caution">
    <text evidence="2">The sequence shown here is derived from an EMBL/GenBank/DDBJ whole genome shotgun (WGS) entry which is preliminary data.</text>
</comment>
<feature type="region of interest" description="Disordered" evidence="1">
    <location>
        <begin position="39"/>
        <end position="73"/>
    </location>
</feature>
<feature type="compositionally biased region" description="Basic and acidic residues" evidence="1">
    <location>
        <begin position="60"/>
        <end position="73"/>
    </location>
</feature>
<gene>
    <name evidence="2" type="ORF">ACFSYJ_36440</name>
</gene>
<organism evidence="2 3">
    <name type="scientific">Amycolatopsis samaneae</name>
    <dbReference type="NCBI Taxonomy" id="664691"/>
    <lineage>
        <taxon>Bacteria</taxon>
        <taxon>Bacillati</taxon>
        <taxon>Actinomycetota</taxon>
        <taxon>Actinomycetes</taxon>
        <taxon>Pseudonocardiales</taxon>
        <taxon>Pseudonocardiaceae</taxon>
        <taxon>Amycolatopsis</taxon>
    </lineage>
</organism>
<evidence type="ECO:0000313" key="3">
    <source>
        <dbReference type="Proteomes" id="UP001597419"/>
    </source>
</evidence>
<protein>
    <submittedName>
        <fullName evidence="2">Uncharacterized protein</fullName>
    </submittedName>
</protein>
<name>A0ABW5GTF6_9PSEU</name>
<evidence type="ECO:0000313" key="2">
    <source>
        <dbReference type="EMBL" id="MFD2464155.1"/>
    </source>
</evidence>